<dbReference type="EMBL" id="JADBEC010000001">
    <property type="protein sequence ID" value="MBE1505916.1"/>
    <property type="molecule type" value="Genomic_DNA"/>
</dbReference>
<feature type="transmembrane region" description="Helical" evidence="1">
    <location>
        <begin position="107"/>
        <end position="124"/>
    </location>
</feature>
<dbReference type="Proteomes" id="UP000620262">
    <property type="component" value="Unassembled WGS sequence"/>
</dbReference>
<organism evidence="2 3">
    <name type="scientific">Rhizobium viscosum</name>
    <name type="common">Arthrobacter viscosus</name>
    <dbReference type="NCBI Taxonomy" id="1673"/>
    <lineage>
        <taxon>Bacteria</taxon>
        <taxon>Pseudomonadati</taxon>
        <taxon>Pseudomonadota</taxon>
        <taxon>Alphaproteobacteria</taxon>
        <taxon>Hyphomicrobiales</taxon>
        <taxon>Rhizobiaceae</taxon>
        <taxon>Rhizobium/Agrobacterium group</taxon>
        <taxon>Rhizobium</taxon>
    </lineage>
</organism>
<keyword evidence="1" id="KW-0812">Transmembrane</keyword>
<protein>
    <submittedName>
        <fullName evidence="2">Uncharacterized protein</fullName>
    </submittedName>
</protein>
<comment type="caution">
    <text evidence="2">The sequence shown here is derived from an EMBL/GenBank/DDBJ whole genome shotgun (WGS) entry which is preliminary data.</text>
</comment>
<keyword evidence="1" id="KW-1133">Transmembrane helix</keyword>
<evidence type="ECO:0000313" key="2">
    <source>
        <dbReference type="EMBL" id="MBE1505916.1"/>
    </source>
</evidence>
<feature type="transmembrane region" description="Helical" evidence="1">
    <location>
        <begin position="130"/>
        <end position="152"/>
    </location>
</feature>
<feature type="transmembrane region" description="Helical" evidence="1">
    <location>
        <begin position="36"/>
        <end position="54"/>
    </location>
</feature>
<name>A0ABR9IRU3_RHIVS</name>
<dbReference type="RefSeq" id="WP_192729700.1">
    <property type="nucleotide sequence ID" value="NZ_BAAAVL010000005.1"/>
</dbReference>
<accession>A0ABR9IRU3</accession>
<proteinExistence type="predicted"/>
<evidence type="ECO:0000313" key="3">
    <source>
        <dbReference type="Proteomes" id="UP000620262"/>
    </source>
</evidence>
<reference evidence="2 3" key="1">
    <citation type="submission" date="2020-10" db="EMBL/GenBank/DDBJ databases">
        <title>Sequencing the genomes of 1000 actinobacteria strains.</title>
        <authorList>
            <person name="Klenk H.-P."/>
        </authorList>
    </citation>
    <scope>NUCLEOTIDE SEQUENCE [LARGE SCALE GENOMIC DNA]</scope>
    <source>
        <strain evidence="2 3">DSM 7307</strain>
    </source>
</reference>
<gene>
    <name evidence="2" type="ORF">H4W29_003097</name>
</gene>
<keyword evidence="1" id="KW-0472">Membrane</keyword>
<sequence>MHWINRYIDQPLLDGAASSLRAWHIRTGLSPERLEPLWNIAVTGILLFAAGHFLSGPALLLCYGGLIMLTLPSAWMLFTSSRHVGGYNVAAYKRLRTRAFMKREGEWAVRLAILFTAICLPFVSRSDDPTAAYFMIGASLWFVLTGPARSYLAAAEPPMPRDGDRSFNTDLQFG</sequence>
<evidence type="ECO:0000256" key="1">
    <source>
        <dbReference type="SAM" id="Phobius"/>
    </source>
</evidence>
<keyword evidence="3" id="KW-1185">Reference proteome</keyword>
<feature type="transmembrane region" description="Helical" evidence="1">
    <location>
        <begin position="60"/>
        <end position="78"/>
    </location>
</feature>